<dbReference type="Proteomes" id="UP000003856">
    <property type="component" value="Unassembled WGS sequence"/>
</dbReference>
<evidence type="ECO:0000313" key="1">
    <source>
        <dbReference type="EMBL" id="EER59181.1"/>
    </source>
</evidence>
<reference evidence="1 2" key="1">
    <citation type="submission" date="2009-05" db="EMBL/GenBank/DDBJ databases">
        <title>The draft genome of Acidovorax delafieldii 2AN.</title>
        <authorList>
            <consortium name="US DOE Joint Genome Institute (JGI-PGF)"/>
            <person name="Lucas S."/>
            <person name="Copeland A."/>
            <person name="Lapidus A."/>
            <person name="Glavina del Rio T."/>
            <person name="Tice H."/>
            <person name="Bruce D."/>
            <person name="Goodwin L."/>
            <person name="Pitluck S."/>
            <person name="Larimer F."/>
            <person name="Land M.L."/>
            <person name="Hauser L."/>
            <person name="Shelobolina E.S."/>
            <person name="Picardal F."/>
            <person name="Roden E."/>
            <person name="Emerson D."/>
        </authorList>
    </citation>
    <scope>NUCLEOTIDE SEQUENCE [LARGE SCALE GENOMIC DNA]</scope>
    <source>
        <strain evidence="1 2">2AN</strain>
    </source>
</reference>
<accession>C5T8M0</accession>
<dbReference type="RefSeq" id="WP_005798574.1">
    <property type="nucleotide sequence ID" value="NZ_ACQT01000154.1"/>
</dbReference>
<name>C5T8M0_ACIDE</name>
<protein>
    <submittedName>
        <fullName evidence="1">Uncharacterized protein</fullName>
    </submittedName>
</protein>
<sequence length="83" mass="9125">MHPARNAPEFNGRLELVLTGMSHGKPWTETRAAEAQPLRVCQYRRLEGSLALPVEAVVRTVTARVLDGAQVRAIHTLAIDGPR</sequence>
<proteinExistence type="predicted"/>
<comment type="caution">
    <text evidence="1">The sequence shown here is derived from an EMBL/GenBank/DDBJ whole genome shotgun (WGS) entry which is preliminary data.</text>
</comment>
<dbReference type="EMBL" id="ACQT01000154">
    <property type="protein sequence ID" value="EER59181.1"/>
    <property type="molecule type" value="Genomic_DNA"/>
</dbReference>
<dbReference type="AlphaFoldDB" id="C5T8M0"/>
<organism evidence="1 2">
    <name type="scientific">Acidovorax delafieldii 2AN</name>
    <dbReference type="NCBI Taxonomy" id="573060"/>
    <lineage>
        <taxon>Bacteria</taxon>
        <taxon>Pseudomonadati</taxon>
        <taxon>Pseudomonadota</taxon>
        <taxon>Betaproteobacteria</taxon>
        <taxon>Burkholderiales</taxon>
        <taxon>Comamonadaceae</taxon>
        <taxon>Acidovorax</taxon>
    </lineage>
</organism>
<gene>
    <name evidence="1" type="ORF">AcdelDRAFT_3250</name>
</gene>
<keyword evidence="2" id="KW-1185">Reference proteome</keyword>
<evidence type="ECO:0000313" key="2">
    <source>
        <dbReference type="Proteomes" id="UP000003856"/>
    </source>
</evidence>
<dbReference type="PATRIC" id="fig|573060.9.peg.1786"/>